<evidence type="ECO:0000313" key="2">
    <source>
        <dbReference type="Proteomes" id="UP000276133"/>
    </source>
</evidence>
<sequence length="69" mass="8219">MLISYQDVNITGMPFSFFVLISKPKINIKLVNLKFNIRYFCLMKKNFKIIIEHNIKKEDLNKAQILKKT</sequence>
<gene>
    <name evidence="1" type="ORF">BpHYR1_003143</name>
</gene>
<proteinExistence type="predicted"/>
<name>A0A3M7QAB2_BRAPC</name>
<dbReference type="Proteomes" id="UP000276133">
    <property type="component" value="Unassembled WGS sequence"/>
</dbReference>
<dbReference type="EMBL" id="REGN01006777">
    <property type="protein sequence ID" value="RNA08340.1"/>
    <property type="molecule type" value="Genomic_DNA"/>
</dbReference>
<protein>
    <submittedName>
        <fullName evidence="1">Uncharacterized protein</fullName>
    </submittedName>
</protein>
<keyword evidence="2" id="KW-1185">Reference proteome</keyword>
<dbReference type="AlphaFoldDB" id="A0A3M7QAB2"/>
<organism evidence="1 2">
    <name type="scientific">Brachionus plicatilis</name>
    <name type="common">Marine rotifer</name>
    <name type="synonym">Brachionus muelleri</name>
    <dbReference type="NCBI Taxonomy" id="10195"/>
    <lineage>
        <taxon>Eukaryota</taxon>
        <taxon>Metazoa</taxon>
        <taxon>Spiralia</taxon>
        <taxon>Gnathifera</taxon>
        <taxon>Rotifera</taxon>
        <taxon>Eurotatoria</taxon>
        <taxon>Monogononta</taxon>
        <taxon>Pseudotrocha</taxon>
        <taxon>Ploima</taxon>
        <taxon>Brachionidae</taxon>
        <taxon>Brachionus</taxon>
    </lineage>
</organism>
<evidence type="ECO:0000313" key="1">
    <source>
        <dbReference type="EMBL" id="RNA08340.1"/>
    </source>
</evidence>
<reference evidence="1 2" key="1">
    <citation type="journal article" date="2018" name="Sci. Rep.">
        <title>Genomic signatures of local adaptation to the degree of environmental predictability in rotifers.</title>
        <authorList>
            <person name="Franch-Gras L."/>
            <person name="Hahn C."/>
            <person name="Garcia-Roger E.M."/>
            <person name="Carmona M.J."/>
            <person name="Serra M."/>
            <person name="Gomez A."/>
        </authorList>
    </citation>
    <scope>NUCLEOTIDE SEQUENCE [LARGE SCALE GENOMIC DNA]</scope>
    <source>
        <strain evidence="1">HYR1</strain>
    </source>
</reference>
<comment type="caution">
    <text evidence="1">The sequence shown here is derived from an EMBL/GenBank/DDBJ whole genome shotgun (WGS) entry which is preliminary data.</text>
</comment>
<accession>A0A3M7QAB2</accession>